<dbReference type="AlphaFoldDB" id="A0A1B2J2W3"/>
<dbReference type="OrthoDB" id="2290561at2"/>
<dbReference type="EMBL" id="CP014928">
    <property type="protein sequence ID" value="ANZ68644.1"/>
    <property type="molecule type" value="Genomic_DNA"/>
</dbReference>
<dbReference type="Proteomes" id="UP000093267">
    <property type="component" value="Plasmid pL11995-4"/>
</dbReference>
<reference evidence="2 3" key="1">
    <citation type="submission" date="2016-03" db="EMBL/GenBank/DDBJ databases">
        <title>Pediococcus and Lactobacillus from brewery environment - whole genome sequencing and assembly.</title>
        <authorList>
            <person name="Behr J."/>
            <person name="Geissler A.J."/>
            <person name="Vogel R.F."/>
        </authorList>
    </citation>
    <scope>NUCLEOTIDE SEQUENCE [LARGE SCALE GENOMIC DNA]</scope>
    <source>
        <strain evidence="2 3">TMW 1.1995</strain>
        <plasmid evidence="3">pl11995-4</plasmid>
    </source>
</reference>
<keyword evidence="3" id="KW-1185">Reference proteome</keyword>
<keyword evidence="1" id="KW-0812">Transmembrane</keyword>
<dbReference type="RefSeq" id="WP_014386873.1">
    <property type="nucleotide sequence ID" value="NZ_CP014928.1"/>
</dbReference>
<keyword evidence="1" id="KW-0472">Membrane</keyword>
<sequence length="126" mass="14804">MKTQLMDYWLYLYLGCIYLVPLFRIIKLNNNDTRFMLRKLLFPLEYLIQVKAEQAFNNSRSATRLIHILIFPMSVLGLVGASMPLVSLNEPMMKHTAILVFITYYCMLAPITFWFQPKAGKIYKTK</sequence>
<proteinExistence type="predicted"/>
<evidence type="ECO:0000313" key="3">
    <source>
        <dbReference type="Proteomes" id="UP000093267"/>
    </source>
</evidence>
<name>A0A1B2J2W3_9LACO</name>
<gene>
    <name evidence="2" type="ORF">AYR63_16000</name>
</gene>
<protein>
    <submittedName>
        <fullName evidence="2">Uncharacterized protein</fullName>
    </submittedName>
</protein>
<accession>A0A1B2J2W3</accession>
<feature type="transmembrane region" description="Helical" evidence="1">
    <location>
        <begin position="65"/>
        <end position="85"/>
    </location>
</feature>
<feature type="transmembrane region" description="Helical" evidence="1">
    <location>
        <begin position="6"/>
        <end position="26"/>
    </location>
</feature>
<evidence type="ECO:0000256" key="1">
    <source>
        <dbReference type="SAM" id="Phobius"/>
    </source>
</evidence>
<keyword evidence="1" id="KW-1133">Transmembrane helix</keyword>
<organism evidence="2 3">
    <name type="scientific">Secundilactobacillus paracollinoides</name>
    <dbReference type="NCBI Taxonomy" id="240427"/>
    <lineage>
        <taxon>Bacteria</taxon>
        <taxon>Bacillati</taxon>
        <taxon>Bacillota</taxon>
        <taxon>Bacilli</taxon>
        <taxon>Lactobacillales</taxon>
        <taxon>Lactobacillaceae</taxon>
        <taxon>Secundilactobacillus</taxon>
    </lineage>
</organism>
<keyword evidence="2" id="KW-0614">Plasmid</keyword>
<evidence type="ECO:0000313" key="2">
    <source>
        <dbReference type="EMBL" id="ANZ68644.1"/>
    </source>
</evidence>
<feature type="transmembrane region" description="Helical" evidence="1">
    <location>
        <begin position="97"/>
        <end position="115"/>
    </location>
</feature>
<geneLocation type="plasmid" evidence="3">
    <name>pl11995-4</name>
</geneLocation>